<protein>
    <submittedName>
        <fullName evidence="2">Uncharacterized protein</fullName>
    </submittedName>
</protein>
<name>A0A2H0YU87_9BACT</name>
<sequence>MKKNKKILSVIFIGILCIVVFLLAAWRYPNGLRPLNQKPTVVLSKETGPVFLDPYLHLQAPLPESMEAGSFLRAGEWETFTIVPVGNIEQLSTYAYIIEYRTRKKQRISDISVFLQNLYGTSFTVSGKITAFEIQQNLYTSSGPGEQYQVVHFIRDEYDILMVAKAKDANTQQQYGQAFVDFIQGFVEIKKQ</sequence>
<dbReference type="Proteomes" id="UP000228711">
    <property type="component" value="Unassembled WGS sequence"/>
</dbReference>
<keyword evidence="1" id="KW-0472">Membrane</keyword>
<gene>
    <name evidence="2" type="ORF">COT25_00830</name>
</gene>
<dbReference type="EMBL" id="PEXV01000031">
    <property type="protein sequence ID" value="PIS41859.1"/>
    <property type="molecule type" value="Genomic_DNA"/>
</dbReference>
<evidence type="ECO:0000313" key="3">
    <source>
        <dbReference type="Proteomes" id="UP000228711"/>
    </source>
</evidence>
<dbReference type="AlphaFoldDB" id="A0A2H0YU87"/>
<proteinExistence type="predicted"/>
<organism evidence="2 3">
    <name type="scientific">Candidatus Kerfeldbacteria bacterium CG08_land_8_20_14_0_20_42_7</name>
    <dbReference type="NCBI Taxonomy" id="2014245"/>
    <lineage>
        <taxon>Bacteria</taxon>
        <taxon>Candidatus Kerfeldiibacteriota</taxon>
    </lineage>
</organism>
<evidence type="ECO:0000313" key="2">
    <source>
        <dbReference type="EMBL" id="PIS41859.1"/>
    </source>
</evidence>
<keyword evidence="1" id="KW-1133">Transmembrane helix</keyword>
<keyword evidence="1" id="KW-0812">Transmembrane</keyword>
<comment type="caution">
    <text evidence="2">The sequence shown here is derived from an EMBL/GenBank/DDBJ whole genome shotgun (WGS) entry which is preliminary data.</text>
</comment>
<accession>A0A2H0YU87</accession>
<reference evidence="3" key="1">
    <citation type="submission" date="2017-09" db="EMBL/GenBank/DDBJ databases">
        <title>Depth-based differentiation of microbial function through sediment-hosted aquifers and enrichment of novel symbionts in the deep terrestrial subsurface.</title>
        <authorList>
            <person name="Probst A.J."/>
            <person name="Ladd B."/>
            <person name="Jarett J.K."/>
            <person name="Geller-Mcgrath D.E."/>
            <person name="Sieber C.M.K."/>
            <person name="Emerson J.B."/>
            <person name="Anantharaman K."/>
            <person name="Thomas B.C."/>
            <person name="Malmstrom R."/>
            <person name="Stieglmeier M."/>
            <person name="Klingl A."/>
            <person name="Woyke T."/>
            <person name="Ryan C.M."/>
            <person name="Banfield J.F."/>
        </authorList>
    </citation>
    <scope>NUCLEOTIDE SEQUENCE [LARGE SCALE GENOMIC DNA]</scope>
</reference>
<evidence type="ECO:0000256" key="1">
    <source>
        <dbReference type="SAM" id="Phobius"/>
    </source>
</evidence>
<feature type="transmembrane region" description="Helical" evidence="1">
    <location>
        <begin position="7"/>
        <end position="28"/>
    </location>
</feature>